<dbReference type="PANTHER" id="PTHR43319">
    <property type="entry name" value="BETA-LACTAMASE-RELATED"/>
    <property type="match status" value="1"/>
</dbReference>
<dbReference type="Gene3D" id="3.40.710.10">
    <property type="entry name" value="DD-peptidase/beta-lactamase superfamily"/>
    <property type="match status" value="1"/>
</dbReference>
<dbReference type="PANTHER" id="PTHR43319:SF3">
    <property type="entry name" value="BETA-LACTAMASE-RELATED DOMAIN-CONTAINING PROTEIN"/>
    <property type="match status" value="1"/>
</dbReference>
<dbReference type="SUPFAM" id="SSF56601">
    <property type="entry name" value="beta-lactamase/transpeptidase-like"/>
    <property type="match status" value="1"/>
</dbReference>
<dbReference type="InterPro" id="IPR001466">
    <property type="entry name" value="Beta-lactam-related"/>
</dbReference>
<proteinExistence type="predicted"/>
<feature type="non-terminal residue" evidence="2">
    <location>
        <position position="1"/>
    </location>
</feature>
<evidence type="ECO:0000313" key="2">
    <source>
        <dbReference type="EMBL" id="KOG88938.1"/>
    </source>
</evidence>
<dbReference type="Proteomes" id="UP000037020">
    <property type="component" value="Unassembled WGS sequence"/>
</dbReference>
<gene>
    <name evidence="2" type="ORF">ADK38_17005</name>
</gene>
<reference evidence="2 3" key="1">
    <citation type="submission" date="2015-07" db="EMBL/GenBank/DDBJ databases">
        <authorList>
            <person name="Ju K.-S."/>
            <person name="Doroghazi J.R."/>
            <person name="Metcalf W.W."/>
        </authorList>
    </citation>
    <scope>NUCLEOTIDE SEQUENCE [LARGE SCALE GENOMIC DNA]</scope>
    <source>
        <strain evidence="2 3">NRRL B-3589</strain>
    </source>
</reference>
<sequence length="229" mass="23888">EPLWEPGTASGYHAMTYGHLIGEVIRRISGKTVGEFIRAELTGPLGADFHLGLDQRDDGRVATLVQAPPPPGPAPTLSPITLAALANPGTGADAANSPAWRRAELPAVNGHATALALAQLYGAYAGRSAVLSPQQTDIARQGQGRCLDLVLGVLLGRESEFGLGVIPSGEEGGYGPNPRAFGFDGYGGSFGMCDPEAELSMGYTMNVMGHHILNDPRKTDLIEAVYAAL</sequence>
<evidence type="ECO:0000259" key="1">
    <source>
        <dbReference type="Pfam" id="PF00144"/>
    </source>
</evidence>
<dbReference type="InterPro" id="IPR012338">
    <property type="entry name" value="Beta-lactam/transpept-like"/>
</dbReference>
<dbReference type="InterPro" id="IPR052907">
    <property type="entry name" value="Beta-lactamase/esterase"/>
</dbReference>
<feature type="domain" description="Beta-lactamase-related" evidence="1">
    <location>
        <begin position="2"/>
        <end position="209"/>
    </location>
</feature>
<dbReference type="EMBL" id="LGUT01001437">
    <property type="protein sequence ID" value="KOG88938.1"/>
    <property type="molecule type" value="Genomic_DNA"/>
</dbReference>
<accession>A0ABR5J693</accession>
<evidence type="ECO:0000313" key="3">
    <source>
        <dbReference type="Proteomes" id="UP000037020"/>
    </source>
</evidence>
<protein>
    <submittedName>
        <fullName evidence="2">Beta-lactamase</fullName>
    </submittedName>
</protein>
<name>A0ABR5J693_9ACTN</name>
<comment type="caution">
    <text evidence="2">The sequence shown here is derived from an EMBL/GenBank/DDBJ whole genome shotgun (WGS) entry which is preliminary data.</text>
</comment>
<organism evidence="2 3">
    <name type="scientific">Streptomyces varsoviensis</name>
    <dbReference type="NCBI Taxonomy" id="67373"/>
    <lineage>
        <taxon>Bacteria</taxon>
        <taxon>Bacillati</taxon>
        <taxon>Actinomycetota</taxon>
        <taxon>Actinomycetes</taxon>
        <taxon>Kitasatosporales</taxon>
        <taxon>Streptomycetaceae</taxon>
        <taxon>Streptomyces</taxon>
    </lineage>
</organism>
<dbReference type="Pfam" id="PF00144">
    <property type="entry name" value="Beta-lactamase"/>
    <property type="match status" value="1"/>
</dbReference>
<keyword evidence="3" id="KW-1185">Reference proteome</keyword>